<sequence length="308" mass="33751">MLDDLRFPSGVTFAQAKKDAKRLAKSQSIPHTEALDRIAAQHGLALPWAKVTGALREFNAEIASLSFPVADEPYFSASFTGIKNEALVAGDIGPGKLVSLIHSTTMLSPAGPRPVVLCSAQDQRKCPDLAPSIWQEGSSSPVPGSIIGFYPGVSGYPDVRSLELPAGTIVLLDEGVPESAKSYWPDCQAWARSKRIALVYLVRMADLIDISTQIRHVNRAFVLIQRSGQQFTLRDPERRKTTVDFSLWSRPNLFKETLRLVLGTDPETSTFYLHKNSTPEAQSTTLEAAQRLWAEGKNATVVGRFKGM</sequence>
<name>A0A1G6Q014_9GAMM</name>
<dbReference type="EMBL" id="FMZQ01000007">
    <property type="protein sequence ID" value="SDC85254.1"/>
    <property type="molecule type" value="Genomic_DNA"/>
</dbReference>
<evidence type="ECO:0000313" key="1">
    <source>
        <dbReference type="EMBL" id="SDC85254.1"/>
    </source>
</evidence>
<proteinExistence type="predicted"/>
<reference evidence="2" key="1">
    <citation type="submission" date="2016-10" db="EMBL/GenBank/DDBJ databases">
        <authorList>
            <person name="Varghese N."/>
            <person name="Submissions S."/>
        </authorList>
    </citation>
    <scope>NUCLEOTIDE SEQUENCE [LARGE SCALE GENOMIC DNA]</scope>
    <source>
        <strain evidence="2">DSM 26382</strain>
    </source>
</reference>
<evidence type="ECO:0000313" key="2">
    <source>
        <dbReference type="Proteomes" id="UP000199467"/>
    </source>
</evidence>
<dbReference type="RefSeq" id="WP_069901385.1">
    <property type="nucleotide sequence ID" value="NZ_FMZQ01000007.1"/>
</dbReference>
<organism evidence="1 2">
    <name type="scientific">Ectopseudomonas chengduensis</name>
    <dbReference type="NCBI Taxonomy" id="489632"/>
    <lineage>
        <taxon>Bacteria</taxon>
        <taxon>Pseudomonadati</taxon>
        <taxon>Pseudomonadota</taxon>
        <taxon>Gammaproteobacteria</taxon>
        <taxon>Pseudomonadales</taxon>
        <taxon>Pseudomonadaceae</taxon>
        <taxon>Ectopseudomonas</taxon>
    </lineage>
</organism>
<keyword evidence="2" id="KW-1185">Reference proteome</keyword>
<dbReference type="AlphaFoldDB" id="A0A1G6Q014"/>
<protein>
    <submittedName>
        <fullName evidence="1">Uncharacterized protein</fullName>
    </submittedName>
</protein>
<gene>
    <name evidence="1" type="ORF">SAMN05216576_107164</name>
</gene>
<accession>A0A1G6Q014</accession>
<dbReference type="Proteomes" id="UP000199467">
    <property type="component" value="Unassembled WGS sequence"/>
</dbReference>